<dbReference type="PANTHER" id="PTHR12526:SF590">
    <property type="entry name" value="ALPHA-MALTOSE-1-PHOSPHATE SYNTHASE"/>
    <property type="match status" value="1"/>
</dbReference>
<comment type="caution">
    <text evidence="2">The sequence shown here is derived from an EMBL/GenBank/DDBJ whole genome shotgun (WGS) entry which is preliminary data.</text>
</comment>
<dbReference type="Gene3D" id="3.40.50.2000">
    <property type="entry name" value="Glycogen Phosphorylase B"/>
    <property type="match status" value="2"/>
</dbReference>
<evidence type="ECO:0000313" key="2">
    <source>
        <dbReference type="EMBL" id="MBW4464090.1"/>
    </source>
</evidence>
<dbReference type="PANTHER" id="PTHR12526">
    <property type="entry name" value="GLYCOSYLTRANSFERASE"/>
    <property type="match status" value="1"/>
</dbReference>
<evidence type="ECO:0000313" key="3">
    <source>
        <dbReference type="Proteomes" id="UP000707356"/>
    </source>
</evidence>
<proteinExistence type="predicted"/>
<evidence type="ECO:0000259" key="1">
    <source>
        <dbReference type="Pfam" id="PF00534"/>
    </source>
</evidence>
<dbReference type="AlphaFoldDB" id="A0A951P811"/>
<accession>A0A951P811</accession>
<feature type="domain" description="Glycosyl transferase family 1" evidence="1">
    <location>
        <begin position="229"/>
        <end position="362"/>
    </location>
</feature>
<reference evidence="2" key="1">
    <citation type="submission" date="2021-05" db="EMBL/GenBank/DDBJ databases">
        <authorList>
            <person name="Pietrasiak N."/>
            <person name="Ward R."/>
            <person name="Stajich J.E."/>
            <person name="Kurbessoian T."/>
        </authorList>
    </citation>
    <scope>NUCLEOTIDE SEQUENCE</scope>
    <source>
        <strain evidence="2">GSE-TBD4-15B</strain>
    </source>
</reference>
<sequence length="390" mass="44307">MLLTRIRNLVWTANQSDTSAAYSVANSSAVAENHYRQTVSDRRSEASTPTQQANVVCCTMNDNADQRWFCDQIESDQISWHFTYRKPLGLLGKLIKRPNLQKIYSSFWAVKMAKAKNADLLISHEAELTFWCAFFSRVLRVKVEHIAFAFNYPFQPSRLRRFLMTQVLDSVNRFVVSSSIEKQLYQQYFKLPADRIEVQLWKMGHIDYAPEQPIELGDYICAVGQYGRDYPTLISAMEQLPDIKLILINRSHNSAELPVPPNVKVLTDVEGDQAMNMLNFSRFMVLPLMNSQMPTGHITLVAAMKLSKAIIITRSRGILDYVEDGHTALTYQPADVDALARLIRNLWTDPAKSQLIGENAKAFAEQNCSEVSAINHLKNMLVERGLLAPS</sequence>
<gene>
    <name evidence="2" type="ORF">KME07_01450</name>
</gene>
<protein>
    <submittedName>
        <fullName evidence="2">Glycosyltransferase family 4 protein</fullName>
    </submittedName>
</protein>
<dbReference type="EMBL" id="JAHHHV010000005">
    <property type="protein sequence ID" value="MBW4464090.1"/>
    <property type="molecule type" value="Genomic_DNA"/>
</dbReference>
<dbReference type="SUPFAM" id="SSF53756">
    <property type="entry name" value="UDP-Glycosyltransferase/glycogen phosphorylase"/>
    <property type="match status" value="1"/>
</dbReference>
<organism evidence="2 3">
    <name type="scientific">Pegethrix bostrychoides GSE-TBD4-15B</name>
    <dbReference type="NCBI Taxonomy" id="2839662"/>
    <lineage>
        <taxon>Bacteria</taxon>
        <taxon>Bacillati</taxon>
        <taxon>Cyanobacteriota</taxon>
        <taxon>Cyanophyceae</taxon>
        <taxon>Oculatellales</taxon>
        <taxon>Oculatellaceae</taxon>
        <taxon>Pegethrix</taxon>
    </lineage>
</organism>
<dbReference type="Pfam" id="PF00534">
    <property type="entry name" value="Glycos_transf_1"/>
    <property type="match status" value="1"/>
</dbReference>
<dbReference type="InterPro" id="IPR001296">
    <property type="entry name" value="Glyco_trans_1"/>
</dbReference>
<dbReference type="CDD" id="cd03801">
    <property type="entry name" value="GT4_PimA-like"/>
    <property type="match status" value="1"/>
</dbReference>
<dbReference type="Proteomes" id="UP000707356">
    <property type="component" value="Unassembled WGS sequence"/>
</dbReference>
<dbReference type="GO" id="GO:0016757">
    <property type="term" value="F:glycosyltransferase activity"/>
    <property type="evidence" value="ECO:0007669"/>
    <property type="project" value="InterPro"/>
</dbReference>
<name>A0A951P811_9CYAN</name>
<reference evidence="2" key="2">
    <citation type="journal article" date="2022" name="Microbiol. Resour. Announc.">
        <title>Metagenome Sequencing to Explore Phylogenomics of Terrestrial Cyanobacteria.</title>
        <authorList>
            <person name="Ward R.D."/>
            <person name="Stajich J.E."/>
            <person name="Johansen J.R."/>
            <person name="Huntemann M."/>
            <person name="Clum A."/>
            <person name="Foster B."/>
            <person name="Foster B."/>
            <person name="Roux S."/>
            <person name="Palaniappan K."/>
            <person name="Varghese N."/>
            <person name="Mukherjee S."/>
            <person name="Reddy T.B.K."/>
            <person name="Daum C."/>
            <person name="Copeland A."/>
            <person name="Chen I.A."/>
            <person name="Ivanova N.N."/>
            <person name="Kyrpides N.C."/>
            <person name="Shapiro N."/>
            <person name="Eloe-Fadrosh E.A."/>
            <person name="Pietrasiak N."/>
        </authorList>
    </citation>
    <scope>NUCLEOTIDE SEQUENCE</scope>
    <source>
        <strain evidence="2">GSE-TBD4-15B</strain>
    </source>
</reference>